<evidence type="ECO:0000313" key="3">
    <source>
        <dbReference type="WBParaSite" id="Hba_09932"/>
    </source>
</evidence>
<feature type="transmembrane region" description="Helical" evidence="1">
    <location>
        <begin position="183"/>
        <end position="209"/>
    </location>
</feature>
<reference evidence="3" key="1">
    <citation type="submission" date="2016-11" db="UniProtKB">
        <authorList>
            <consortium name="WormBaseParasite"/>
        </authorList>
    </citation>
    <scope>IDENTIFICATION</scope>
</reference>
<keyword evidence="1" id="KW-0812">Transmembrane</keyword>
<dbReference type="WBParaSite" id="Hba_09932">
    <property type="protein sequence ID" value="Hba_09932"/>
    <property type="gene ID" value="Hba_09932"/>
</dbReference>
<accession>A0A1I7WXL8</accession>
<evidence type="ECO:0000313" key="2">
    <source>
        <dbReference type="Proteomes" id="UP000095283"/>
    </source>
</evidence>
<evidence type="ECO:0000256" key="1">
    <source>
        <dbReference type="SAM" id="Phobius"/>
    </source>
</evidence>
<keyword evidence="2" id="KW-1185">Reference proteome</keyword>
<dbReference type="AlphaFoldDB" id="A0A1I7WXL8"/>
<dbReference type="Proteomes" id="UP000095283">
    <property type="component" value="Unplaced"/>
</dbReference>
<keyword evidence="1" id="KW-1133">Transmembrane helix</keyword>
<proteinExistence type="predicted"/>
<organism evidence="2 3">
    <name type="scientific">Heterorhabditis bacteriophora</name>
    <name type="common">Entomopathogenic nematode worm</name>
    <dbReference type="NCBI Taxonomy" id="37862"/>
    <lineage>
        <taxon>Eukaryota</taxon>
        <taxon>Metazoa</taxon>
        <taxon>Ecdysozoa</taxon>
        <taxon>Nematoda</taxon>
        <taxon>Chromadorea</taxon>
        <taxon>Rhabditida</taxon>
        <taxon>Rhabditina</taxon>
        <taxon>Rhabditomorpha</taxon>
        <taxon>Strongyloidea</taxon>
        <taxon>Heterorhabditidae</taxon>
        <taxon>Heterorhabditis</taxon>
    </lineage>
</organism>
<name>A0A1I7WXL8_HETBA</name>
<protein>
    <submittedName>
        <fullName evidence="3">Uncharacterized protein</fullName>
    </submittedName>
</protein>
<keyword evidence="1" id="KW-0472">Membrane</keyword>
<sequence>MWFCCSQNRHGLSSVASHNIEKTKEEGDKNLEIFDEEDSDSESYKPHQMSNISEPRLQIIKEGDTTNQRQGRKVHPRFGEMRKDVRRKSPIAMALLCITLLTHITTGEVKTQINSNNLNCDNGIVSVKPDNKDRLPISPINARTRITINSSNSTTDKLCAPLELCRSADTLLSRALIRNPHCWPAGAITSAVIIVYALILICLLIGWAINDQKKR</sequence>